<sequence>MSTETLNAGTQYNDWKGQIALDDQDFKGIREYLKNKLSNKDVVIGIDTFFHGESLDRKEKIEVKAYITNEELEGKYKTIKFEIELENFFKLFKRINITASRKNQLEGKAFEVI</sequence>
<reference evidence="1" key="1">
    <citation type="submission" date="2020-06" db="EMBL/GenBank/DDBJ databases">
        <authorList>
            <person name="Dong N."/>
        </authorList>
    </citation>
    <scope>NUCLEOTIDE SEQUENCE</scope>
    <source>
        <strain evidence="1">DF49-4</strain>
    </source>
</reference>
<evidence type="ECO:0000313" key="2">
    <source>
        <dbReference type="Proteomes" id="UP001174419"/>
    </source>
</evidence>
<reference evidence="1" key="2">
    <citation type="journal article" date="2022" name="Sci. Total Environ.">
        <title>Prevalence, transmission, and molecular epidemiology of tet(X)-positive bacteria among humans, animals, and environmental niches in China: An epidemiological, and genomic-based study.</title>
        <authorList>
            <person name="Dong N."/>
            <person name="Zeng Y."/>
            <person name="Cai C."/>
            <person name="Sun C."/>
            <person name="Lu J."/>
            <person name="Liu C."/>
            <person name="Zhou H."/>
            <person name="Sun Q."/>
            <person name="Shu L."/>
            <person name="Wang H."/>
            <person name="Wang Y."/>
            <person name="Wang S."/>
            <person name="Wu C."/>
            <person name="Chan E.W."/>
            <person name="Chen G."/>
            <person name="Shen Z."/>
            <person name="Chen S."/>
            <person name="Zhang R."/>
        </authorList>
    </citation>
    <scope>NUCLEOTIDE SEQUENCE</scope>
    <source>
        <strain evidence="1">DF49-4</strain>
    </source>
</reference>
<dbReference type="AlphaFoldDB" id="A0AB35M364"/>
<protein>
    <submittedName>
        <fullName evidence="1">Uncharacterized protein</fullName>
    </submittedName>
</protein>
<name>A0AB35M364_9GAMM</name>
<dbReference type="RefSeq" id="WP_286381519.1">
    <property type="nucleotide sequence ID" value="NZ_JACANG010000057.1"/>
</dbReference>
<evidence type="ECO:0000313" key="1">
    <source>
        <dbReference type="EMBL" id="MDM1720128.1"/>
    </source>
</evidence>
<dbReference type="EMBL" id="JACANG010000057">
    <property type="protein sequence ID" value="MDM1720128.1"/>
    <property type="molecule type" value="Genomic_DNA"/>
</dbReference>
<dbReference type="Proteomes" id="UP001174419">
    <property type="component" value="Unassembled WGS sequence"/>
</dbReference>
<organism evidence="1 2">
    <name type="scientific">Acinetobacter towneri</name>
    <dbReference type="NCBI Taxonomy" id="202956"/>
    <lineage>
        <taxon>Bacteria</taxon>
        <taxon>Pseudomonadati</taxon>
        <taxon>Pseudomonadota</taxon>
        <taxon>Gammaproteobacteria</taxon>
        <taxon>Moraxellales</taxon>
        <taxon>Moraxellaceae</taxon>
        <taxon>Acinetobacter</taxon>
    </lineage>
</organism>
<accession>A0AB35M364</accession>
<comment type="caution">
    <text evidence="1">The sequence shown here is derived from an EMBL/GenBank/DDBJ whole genome shotgun (WGS) entry which is preliminary data.</text>
</comment>
<proteinExistence type="predicted"/>
<gene>
    <name evidence="1" type="ORF">HX110_13620</name>
</gene>